<keyword evidence="4" id="KW-1185">Reference proteome</keyword>
<protein>
    <recommendedName>
        <fullName evidence="2">Corticotropin-releasing factor binding protein N-terminal domain-containing protein</fullName>
    </recommendedName>
</protein>
<organism evidence="3">
    <name type="scientific">Darwinula stevensoni</name>
    <dbReference type="NCBI Taxonomy" id="69355"/>
    <lineage>
        <taxon>Eukaryota</taxon>
        <taxon>Metazoa</taxon>
        <taxon>Ecdysozoa</taxon>
        <taxon>Arthropoda</taxon>
        <taxon>Crustacea</taxon>
        <taxon>Oligostraca</taxon>
        <taxon>Ostracoda</taxon>
        <taxon>Podocopa</taxon>
        <taxon>Podocopida</taxon>
        <taxon>Darwinulocopina</taxon>
        <taxon>Darwinuloidea</taxon>
        <taxon>Darwinulidae</taxon>
        <taxon>Darwinula</taxon>
    </lineage>
</organism>
<evidence type="ECO:0000313" key="4">
    <source>
        <dbReference type="Proteomes" id="UP000677054"/>
    </source>
</evidence>
<feature type="compositionally biased region" description="Basic residues" evidence="1">
    <location>
        <begin position="278"/>
        <end position="288"/>
    </location>
</feature>
<proteinExistence type="predicted"/>
<dbReference type="OrthoDB" id="10056927at2759"/>
<dbReference type="Pfam" id="PF05428">
    <property type="entry name" value="CRF-BP_N"/>
    <property type="match status" value="1"/>
</dbReference>
<dbReference type="EMBL" id="LR903148">
    <property type="protein sequence ID" value="CAD7251558.1"/>
    <property type="molecule type" value="Genomic_DNA"/>
</dbReference>
<dbReference type="InterPro" id="IPR008435">
    <property type="entry name" value="CRF-bd"/>
</dbReference>
<evidence type="ECO:0000313" key="3">
    <source>
        <dbReference type="EMBL" id="CAD7251558.1"/>
    </source>
</evidence>
<dbReference type="EMBL" id="CAJPEV010003631">
    <property type="protein sequence ID" value="CAG0900200.1"/>
    <property type="molecule type" value="Genomic_DNA"/>
</dbReference>
<reference evidence="3" key="1">
    <citation type="submission" date="2020-11" db="EMBL/GenBank/DDBJ databases">
        <authorList>
            <person name="Tran Van P."/>
        </authorList>
    </citation>
    <scope>NUCLEOTIDE SEQUENCE</scope>
</reference>
<sequence>MVTQEGVFELRSHGSATCALYVVLGSQQSVVIHLEYVYAPCHQGNLVNMIDGWEMDGEYFPSVAEHGTPMSDRVLAVCGERAREETLLAGQNAGQVSYRLPSEDARVVVRVLALREPDPCNVLVLGGEGELVGIGNGGKRRNCTVVTLFPATFLLSLVKAGPMKAGPGEHLPLSHKCGSGDRIEVRGSSGLESESLLFASVCGLIMNPEEGLPVEVPCPMSSFFFDVVGLVTGEKREPTAVDPVTTTKLRRILRLPPDGADAARRRVEFRPEDSVRPRSPKVKVKGRRGVPASRRRRDDAK</sequence>
<dbReference type="Proteomes" id="UP000677054">
    <property type="component" value="Unassembled WGS sequence"/>
</dbReference>
<dbReference type="GO" id="GO:0051424">
    <property type="term" value="F:corticotropin-releasing hormone binding"/>
    <property type="evidence" value="ECO:0007669"/>
    <property type="project" value="InterPro"/>
</dbReference>
<dbReference type="GO" id="GO:0005615">
    <property type="term" value="C:extracellular space"/>
    <property type="evidence" value="ECO:0007669"/>
    <property type="project" value="TreeGrafter"/>
</dbReference>
<evidence type="ECO:0000259" key="2">
    <source>
        <dbReference type="Pfam" id="PF05428"/>
    </source>
</evidence>
<accession>A0A7R9ACP4</accession>
<feature type="compositionally biased region" description="Basic and acidic residues" evidence="1">
    <location>
        <begin position="263"/>
        <end position="276"/>
    </location>
</feature>
<feature type="domain" description="Corticotropin-releasing factor binding protein N-terminal" evidence="2">
    <location>
        <begin position="1"/>
        <end position="108"/>
    </location>
</feature>
<dbReference type="PANTHER" id="PTHR10278:SF0">
    <property type="entry name" value="CORTICOTROPIN-RELEASING FACTOR-BINDING PROTEIN"/>
    <property type="match status" value="1"/>
</dbReference>
<evidence type="ECO:0000256" key="1">
    <source>
        <dbReference type="SAM" id="MobiDB-lite"/>
    </source>
</evidence>
<feature type="region of interest" description="Disordered" evidence="1">
    <location>
        <begin position="263"/>
        <end position="301"/>
    </location>
</feature>
<dbReference type="GO" id="GO:0009755">
    <property type="term" value="P:hormone-mediated signaling pathway"/>
    <property type="evidence" value="ECO:0007669"/>
    <property type="project" value="TreeGrafter"/>
</dbReference>
<dbReference type="AlphaFoldDB" id="A0A7R9ACP4"/>
<dbReference type="GO" id="GO:0051460">
    <property type="term" value="P:negative regulation of corticotropin secretion"/>
    <property type="evidence" value="ECO:0007669"/>
    <property type="project" value="TreeGrafter"/>
</dbReference>
<gene>
    <name evidence="3" type="ORF">DSTB1V02_LOCUS11324</name>
</gene>
<name>A0A7R9ACP4_9CRUS</name>
<dbReference type="PANTHER" id="PTHR10278">
    <property type="entry name" value="CORTICOTROPIN-RELEASING FACTOR-BINDING PROTEIN"/>
    <property type="match status" value="1"/>
</dbReference>
<dbReference type="InterPro" id="IPR056177">
    <property type="entry name" value="CRF-BP_N"/>
</dbReference>